<gene>
    <name evidence="6" type="primary">rizA</name>
    <name evidence="6" type="ORF">LYSIN_03548</name>
</gene>
<accession>A0A2S5CVB1</accession>
<dbReference type="Gene3D" id="3.30.1490.20">
    <property type="entry name" value="ATP-grasp fold, A domain"/>
    <property type="match status" value="1"/>
</dbReference>
<comment type="caution">
    <text evidence="6">The sequence shown here is derived from an EMBL/GenBank/DDBJ whole genome shotgun (WGS) entry which is preliminary data.</text>
</comment>
<dbReference type="GO" id="GO:0016874">
    <property type="term" value="F:ligase activity"/>
    <property type="evidence" value="ECO:0007669"/>
    <property type="project" value="UniProtKB-KW"/>
</dbReference>
<dbReference type="GO" id="GO:0046872">
    <property type="term" value="F:metal ion binding"/>
    <property type="evidence" value="ECO:0007669"/>
    <property type="project" value="InterPro"/>
</dbReference>
<proteinExistence type="predicted"/>
<keyword evidence="7" id="KW-1185">Reference proteome</keyword>
<evidence type="ECO:0000256" key="4">
    <source>
        <dbReference type="PROSITE-ProRule" id="PRU00409"/>
    </source>
</evidence>
<protein>
    <submittedName>
        <fullName evidence="6">L-arginine-specific L-amino acid ligase</fullName>
        <ecNumber evidence="6">6.3.2.48</ecNumber>
    </submittedName>
</protein>
<dbReference type="EMBL" id="PGLV01000003">
    <property type="protein sequence ID" value="POZ54688.1"/>
    <property type="molecule type" value="Genomic_DNA"/>
</dbReference>
<dbReference type="Pfam" id="PF13535">
    <property type="entry name" value="ATP-grasp_4"/>
    <property type="match status" value="1"/>
</dbReference>
<dbReference type="Proteomes" id="UP000237319">
    <property type="component" value="Unassembled WGS sequence"/>
</dbReference>
<reference evidence="6 7" key="1">
    <citation type="submission" date="2017-11" db="EMBL/GenBank/DDBJ databases">
        <title>Genome sequence of Lysinibacillus sphaericus, a lignin-degrading bacteria isolated from municipal solid waste soil.</title>
        <authorList>
            <person name="Persinoti G.F."/>
            <person name="Paixao D.A."/>
            <person name="Bugg T.D."/>
            <person name="Squina F.M."/>
        </authorList>
    </citation>
    <scope>NUCLEOTIDE SEQUENCE [LARGE SCALE GENOMIC DNA]</scope>
    <source>
        <strain evidence="6 7">A1</strain>
    </source>
</reference>
<dbReference type="SUPFAM" id="SSF56059">
    <property type="entry name" value="Glutathione synthetase ATP-binding domain-like"/>
    <property type="match status" value="1"/>
</dbReference>
<dbReference type="Gene3D" id="3.40.50.20">
    <property type="match status" value="1"/>
</dbReference>
<organism evidence="6 7">
    <name type="scientific">Lysinibacillus sphaericus</name>
    <name type="common">Bacillus sphaericus</name>
    <dbReference type="NCBI Taxonomy" id="1421"/>
    <lineage>
        <taxon>Bacteria</taxon>
        <taxon>Bacillati</taxon>
        <taxon>Bacillota</taxon>
        <taxon>Bacilli</taxon>
        <taxon>Bacillales</taxon>
        <taxon>Bacillaceae</taxon>
        <taxon>Lysinibacillus</taxon>
    </lineage>
</organism>
<dbReference type="PANTHER" id="PTHR43585:SF2">
    <property type="entry name" value="ATP-GRASP ENZYME FSQD"/>
    <property type="match status" value="1"/>
</dbReference>
<evidence type="ECO:0000313" key="7">
    <source>
        <dbReference type="Proteomes" id="UP000237319"/>
    </source>
</evidence>
<keyword evidence="1 6" id="KW-0436">Ligase</keyword>
<dbReference type="InterPro" id="IPR052032">
    <property type="entry name" value="ATP-dep_AA_Ligase"/>
</dbReference>
<feature type="domain" description="ATP-grasp" evidence="5">
    <location>
        <begin position="111"/>
        <end position="308"/>
    </location>
</feature>
<dbReference type="InterPro" id="IPR011761">
    <property type="entry name" value="ATP-grasp"/>
</dbReference>
<dbReference type="GO" id="GO:0005524">
    <property type="term" value="F:ATP binding"/>
    <property type="evidence" value="ECO:0007669"/>
    <property type="project" value="UniProtKB-UniRule"/>
</dbReference>
<evidence type="ECO:0000256" key="2">
    <source>
        <dbReference type="ARBA" id="ARBA00022741"/>
    </source>
</evidence>
<keyword evidence="3 4" id="KW-0067">ATP-binding</keyword>
<evidence type="ECO:0000256" key="1">
    <source>
        <dbReference type="ARBA" id="ARBA00022598"/>
    </source>
</evidence>
<name>A0A2S5CVB1_LYSSH</name>
<keyword evidence="2 4" id="KW-0547">Nucleotide-binding</keyword>
<dbReference type="RefSeq" id="WP_103977780.1">
    <property type="nucleotide sequence ID" value="NZ_PGLV01000003.1"/>
</dbReference>
<dbReference type="PANTHER" id="PTHR43585">
    <property type="entry name" value="FUMIPYRROLE BIOSYNTHESIS PROTEIN C"/>
    <property type="match status" value="1"/>
</dbReference>
<dbReference type="PROSITE" id="PS50975">
    <property type="entry name" value="ATP_GRASP"/>
    <property type="match status" value="1"/>
</dbReference>
<evidence type="ECO:0000256" key="3">
    <source>
        <dbReference type="ARBA" id="ARBA00022840"/>
    </source>
</evidence>
<dbReference type="Gene3D" id="3.30.470.20">
    <property type="entry name" value="ATP-grasp fold, B domain"/>
    <property type="match status" value="1"/>
</dbReference>
<dbReference type="InterPro" id="IPR013815">
    <property type="entry name" value="ATP_grasp_subdomain_1"/>
</dbReference>
<sequence>MRNIVILNRFPLEHITYYKWVNDDCNLYVFSNYQLYKNVSYYKELNFYNDYDNNEKIILDVIELSKHIQIDEIVALSEKDVLRAGKLRSFIGVKGLNEIQTWEFRDKVAMKNKLIQSKVPVANYKPVYGITDIMQFADENDYKIVIKPRRDAGSRGVTVITNESELNRFLEKSNDFLSNLGSNFLVESLIEGELYHVDGIYHQHQLISTFVSKYLTSCLGFKENKPLVSTLVDEKDIYRESINEIVLKSLQTLGENETCIFHAEIFVDVNGSILVNEIACRIGGAKIYPTIKKVCHYDIISEYFRILCGSENRCKHTNTKMGGWVLIPPRQGVVKNIKSLPKLNWVVDYNLHYKNNQILENASSAMDRLFDAIVTGQNTIEVEKHLEEIIDYFNSSIEIVEGK</sequence>
<dbReference type="AlphaFoldDB" id="A0A2S5CVB1"/>
<dbReference type="EC" id="6.3.2.48" evidence="6"/>
<evidence type="ECO:0000259" key="5">
    <source>
        <dbReference type="PROSITE" id="PS50975"/>
    </source>
</evidence>
<evidence type="ECO:0000313" key="6">
    <source>
        <dbReference type="EMBL" id="POZ54688.1"/>
    </source>
</evidence>